<dbReference type="AlphaFoldDB" id="A0ABD1TNA2"/>
<proteinExistence type="predicted"/>
<evidence type="ECO:0000313" key="3">
    <source>
        <dbReference type="Proteomes" id="UP001604277"/>
    </source>
</evidence>
<dbReference type="Proteomes" id="UP001604277">
    <property type="component" value="Unassembled WGS sequence"/>
</dbReference>
<organism evidence="2 3">
    <name type="scientific">Forsythia ovata</name>
    <dbReference type="NCBI Taxonomy" id="205694"/>
    <lineage>
        <taxon>Eukaryota</taxon>
        <taxon>Viridiplantae</taxon>
        <taxon>Streptophyta</taxon>
        <taxon>Embryophyta</taxon>
        <taxon>Tracheophyta</taxon>
        <taxon>Spermatophyta</taxon>
        <taxon>Magnoliopsida</taxon>
        <taxon>eudicotyledons</taxon>
        <taxon>Gunneridae</taxon>
        <taxon>Pentapetalae</taxon>
        <taxon>asterids</taxon>
        <taxon>lamiids</taxon>
        <taxon>Lamiales</taxon>
        <taxon>Oleaceae</taxon>
        <taxon>Forsythieae</taxon>
        <taxon>Forsythia</taxon>
    </lineage>
</organism>
<gene>
    <name evidence="2" type="ORF">Fot_28181</name>
</gene>
<keyword evidence="3" id="KW-1185">Reference proteome</keyword>
<feature type="compositionally biased region" description="Basic and acidic residues" evidence="1">
    <location>
        <begin position="17"/>
        <end position="29"/>
    </location>
</feature>
<feature type="compositionally biased region" description="Polar residues" evidence="1">
    <location>
        <begin position="45"/>
        <end position="58"/>
    </location>
</feature>
<dbReference type="EMBL" id="JBFOLJ010000008">
    <property type="protein sequence ID" value="KAL2514210.1"/>
    <property type="molecule type" value="Genomic_DNA"/>
</dbReference>
<accession>A0ABD1TNA2</accession>
<reference evidence="3" key="1">
    <citation type="submission" date="2024-07" db="EMBL/GenBank/DDBJ databases">
        <title>Two chromosome-level genome assemblies of Korean endemic species Abeliophyllum distichum and Forsythia ovata (Oleaceae).</title>
        <authorList>
            <person name="Jang H."/>
        </authorList>
    </citation>
    <scope>NUCLEOTIDE SEQUENCE [LARGE SCALE GENOMIC DNA]</scope>
</reference>
<sequence length="171" mass="19346">MEKGLSTMKGRKLCQKRAMEDKDNAVDSRRVKRGRMTPPQEIRESTSPPQGMMQTSIPTPYGWTERINIGSRHDELDPAILEKLPTLSAMAATSVHKYWTSAWAKTVDNADLSEMIKMAEMSIARSHVLNCELYKVLAMKIDELCSMATGVKDIEELCLENKILRSRLAIF</sequence>
<feature type="region of interest" description="Disordered" evidence="1">
    <location>
        <begin position="17"/>
        <end position="58"/>
    </location>
</feature>
<evidence type="ECO:0000256" key="1">
    <source>
        <dbReference type="SAM" id="MobiDB-lite"/>
    </source>
</evidence>
<name>A0ABD1TNA2_9LAMI</name>
<evidence type="ECO:0000313" key="2">
    <source>
        <dbReference type="EMBL" id="KAL2514210.1"/>
    </source>
</evidence>
<protein>
    <submittedName>
        <fullName evidence="2">Uncharacterized protein</fullName>
    </submittedName>
</protein>
<comment type="caution">
    <text evidence="2">The sequence shown here is derived from an EMBL/GenBank/DDBJ whole genome shotgun (WGS) entry which is preliminary data.</text>
</comment>